<dbReference type="GO" id="GO:0005634">
    <property type="term" value="C:nucleus"/>
    <property type="evidence" value="ECO:0007669"/>
    <property type="project" value="UniProtKB-SubCell"/>
</dbReference>
<keyword evidence="7" id="KW-0137">Centromere</keyword>
<keyword evidence="4" id="KW-0158">Chromosome</keyword>
<evidence type="ECO:0000313" key="11">
    <source>
        <dbReference type="Proteomes" id="UP000240760"/>
    </source>
</evidence>
<evidence type="ECO:0000256" key="2">
    <source>
        <dbReference type="ARBA" id="ARBA00004584"/>
    </source>
</evidence>
<dbReference type="AlphaFoldDB" id="A0A2T4C3C9"/>
<feature type="compositionally biased region" description="Polar residues" evidence="9">
    <location>
        <begin position="8"/>
        <end position="19"/>
    </location>
</feature>
<evidence type="ECO:0008006" key="12">
    <source>
        <dbReference type="Google" id="ProtNLM"/>
    </source>
</evidence>
<comment type="similarity">
    <text evidence="3">Belongs to the CENP-K/MCM22 family.</text>
</comment>
<dbReference type="GO" id="GO:0000775">
    <property type="term" value="C:chromosome, centromeric region"/>
    <property type="evidence" value="ECO:0007669"/>
    <property type="project" value="UniProtKB-SubCell"/>
</dbReference>
<evidence type="ECO:0000313" key="10">
    <source>
        <dbReference type="EMBL" id="PTB76034.1"/>
    </source>
</evidence>
<dbReference type="GO" id="GO:0051382">
    <property type="term" value="P:kinetochore assembly"/>
    <property type="evidence" value="ECO:0007669"/>
    <property type="project" value="InterPro"/>
</dbReference>
<name>A0A2T4C3C9_TRILO</name>
<dbReference type="OrthoDB" id="9445768at2759"/>
<feature type="compositionally biased region" description="Basic and acidic residues" evidence="9">
    <location>
        <begin position="223"/>
        <end position="238"/>
    </location>
</feature>
<evidence type="ECO:0000256" key="3">
    <source>
        <dbReference type="ARBA" id="ARBA00005795"/>
    </source>
</evidence>
<proteinExistence type="inferred from homology"/>
<accession>A0A2T4C3C9</accession>
<reference evidence="10 11" key="1">
    <citation type="submission" date="2016-07" db="EMBL/GenBank/DDBJ databases">
        <title>Multiple horizontal gene transfer events from other fungi enriched the ability of initially mycotrophic Trichoderma (Ascomycota) to feed on dead plant biomass.</title>
        <authorList>
            <consortium name="DOE Joint Genome Institute"/>
            <person name="Aerts A."/>
            <person name="Atanasova L."/>
            <person name="Chenthamara K."/>
            <person name="Zhang J."/>
            <person name="Grujic M."/>
            <person name="Henrissat B."/>
            <person name="Kuo A."/>
            <person name="Salamov A."/>
            <person name="Lipzen A."/>
            <person name="Labutti K."/>
            <person name="Barry K."/>
            <person name="Miao Y."/>
            <person name="Rahimi M.J."/>
            <person name="Shen Q."/>
            <person name="Grigoriev I.V."/>
            <person name="Kubicek C.P."/>
            <person name="Druzhinina I.S."/>
        </authorList>
    </citation>
    <scope>NUCLEOTIDE SEQUENCE [LARGE SCALE GENOMIC DNA]</scope>
    <source>
        <strain evidence="10 11">ATCC 18648</strain>
    </source>
</reference>
<gene>
    <name evidence="10" type="ORF">M440DRAFT_1355652</name>
</gene>
<evidence type="ECO:0000256" key="1">
    <source>
        <dbReference type="ARBA" id="ARBA00004123"/>
    </source>
</evidence>
<feature type="region of interest" description="Disordered" evidence="9">
    <location>
        <begin position="221"/>
        <end position="274"/>
    </location>
</feature>
<feature type="coiled-coil region" evidence="8">
    <location>
        <begin position="95"/>
        <end position="169"/>
    </location>
</feature>
<sequence>MEDRPRSSSEAQAHATNIDHTLKELQRKVREYEAQLDELRSAEHPTPSTAAGQAQILKLAFEEVTNSEPFLPFPGSVLPALLALRKTHRTIEESKAFLASQAEATEREQRRLKDDEAALKDHQLLNEALKQRIETLRNEVDSGVTTRPEDEARKRIEGLRQKRLQYNKETSKLMKALNRFIDEHLAVMLAAEALGGPVVGEMMDIDADDLAAGFNAQGKLKKPKGEINRDKSQRRIDEIWGPSDGDGDGGGSGQGRKTKQKQGQQRDAASAAGAEMRQLTEDLLNRLVEAKGSSSDAYVKLPHETAAARFLIRSHVAQFHPRDATKIRLVDFGRELDD</sequence>
<protein>
    <recommendedName>
        <fullName evidence="12">Centromere protein Cenp-K</fullName>
    </recommendedName>
</protein>
<evidence type="ECO:0000256" key="4">
    <source>
        <dbReference type="ARBA" id="ARBA00022454"/>
    </source>
</evidence>
<keyword evidence="11" id="KW-1185">Reference proteome</keyword>
<dbReference type="EMBL" id="KZ679132">
    <property type="protein sequence ID" value="PTB76034.1"/>
    <property type="molecule type" value="Genomic_DNA"/>
</dbReference>
<evidence type="ECO:0000256" key="9">
    <source>
        <dbReference type="SAM" id="MobiDB-lite"/>
    </source>
</evidence>
<feature type="region of interest" description="Disordered" evidence="9">
    <location>
        <begin position="1"/>
        <end position="22"/>
    </location>
</feature>
<evidence type="ECO:0000256" key="8">
    <source>
        <dbReference type="SAM" id="Coils"/>
    </source>
</evidence>
<evidence type="ECO:0000256" key="5">
    <source>
        <dbReference type="ARBA" id="ARBA00023054"/>
    </source>
</evidence>
<dbReference type="PANTHER" id="PTHR14401:SF6">
    <property type="entry name" value="CENTROMERE PROTEIN K"/>
    <property type="match status" value="1"/>
</dbReference>
<keyword evidence="6" id="KW-0539">Nucleus</keyword>
<dbReference type="GO" id="GO:0000070">
    <property type="term" value="P:mitotic sister chromatid segregation"/>
    <property type="evidence" value="ECO:0007669"/>
    <property type="project" value="TreeGrafter"/>
</dbReference>
<evidence type="ECO:0000256" key="7">
    <source>
        <dbReference type="ARBA" id="ARBA00023328"/>
    </source>
</evidence>
<dbReference type="PANTHER" id="PTHR14401">
    <property type="entry name" value="CENTROMERE PROTEIN K"/>
    <property type="match status" value="1"/>
</dbReference>
<comment type="subcellular location">
    <subcellularLocation>
        <location evidence="2">Chromosome</location>
        <location evidence="2">Centromere</location>
    </subcellularLocation>
    <subcellularLocation>
        <location evidence="1">Nucleus</location>
    </subcellularLocation>
</comment>
<keyword evidence="5 8" id="KW-0175">Coiled coil</keyword>
<evidence type="ECO:0000256" key="6">
    <source>
        <dbReference type="ARBA" id="ARBA00023242"/>
    </source>
</evidence>
<organism evidence="10 11">
    <name type="scientific">Trichoderma longibrachiatum ATCC 18648</name>
    <dbReference type="NCBI Taxonomy" id="983965"/>
    <lineage>
        <taxon>Eukaryota</taxon>
        <taxon>Fungi</taxon>
        <taxon>Dikarya</taxon>
        <taxon>Ascomycota</taxon>
        <taxon>Pezizomycotina</taxon>
        <taxon>Sordariomycetes</taxon>
        <taxon>Hypocreomycetidae</taxon>
        <taxon>Hypocreales</taxon>
        <taxon>Hypocreaceae</taxon>
        <taxon>Trichoderma</taxon>
    </lineage>
</organism>
<dbReference type="Proteomes" id="UP000240760">
    <property type="component" value="Unassembled WGS sequence"/>
</dbReference>
<dbReference type="InterPro" id="IPR020993">
    <property type="entry name" value="Centromere_CenpK"/>
</dbReference>